<evidence type="ECO:0000313" key="2">
    <source>
        <dbReference type="EMBL" id="TXK37575.1"/>
    </source>
</evidence>
<name>A0A5C8JGD2_9BACT</name>
<keyword evidence="3" id="KW-1185">Reference proteome</keyword>
<evidence type="ECO:0000313" key="3">
    <source>
        <dbReference type="Proteomes" id="UP000321926"/>
    </source>
</evidence>
<dbReference type="Proteomes" id="UP000321926">
    <property type="component" value="Unassembled WGS sequence"/>
</dbReference>
<dbReference type="PROSITE" id="PS51257">
    <property type="entry name" value="PROKAR_LIPOPROTEIN"/>
    <property type="match status" value="1"/>
</dbReference>
<dbReference type="OrthoDB" id="851138at2"/>
<feature type="chain" id="PRO_5022982935" description="DUF4251 domain-containing protein" evidence="1">
    <location>
        <begin position="33"/>
        <end position="215"/>
    </location>
</feature>
<feature type="signal peptide" evidence="1">
    <location>
        <begin position="1"/>
        <end position="32"/>
    </location>
</feature>
<comment type="caution">
    <text evidence="2">The sequence shown here is derived from an EMBL/GenBank/DDBJ whole genome shotgun (WGS) entry which is preliminary data.</text>
</comment>
<proteinExistence type="predicted"/>
<evidence type="ECO:0008006" key="4">
    <source>
        <dbReference type="Google" id="ProtNLM"/>
    </source>
</evidence>
<keyword evidence="1" id="KW-0732">Signal</keyword>
<dbReference type="RefSeq" id="WP_147922602.1">
    <property type="nucleotide sequence ID" value="NZ_VRTY01000059.1"/>
</dbReference>
<gene>
    <name evidence="2" type="ORF">FVR03_15150</name>
</gene>
<accession>A0A5C8JGD2</accession>
<reference evidence="2 3" key="1">
    <citation type="submission" date="2019-08" db="EMBL/GenBank/DDBJ databases">
        <authorList>
            <person name="Shi S."/>
        </authorList>
    </citation>
    <scope>NUCLEOTIDE SEQUENCE [LARGE SCALE GENOMIC DNA]</scope>
    <source>
        <strain evidence="2 3">GY10130</strain>
    </source>
</reference>
<dbReference type="AlphaFoldDB" id="A0A5C8JGD2"/>
<protein>
    <recommendedName>
        <fullName evidence="4">DUF4251 domain-containing protein</fullName>
    </recommendedName>
</protein>
<sequence>MFQFLRNSHRCTYRPSVRLLLLLFLFSSFSGACSTNSAEQEIDFKDNIADTRPDTLKTRKSATKAPVQIDFLGNPFLADYDQSRKLDAYFARINSDFTVEAEPIPNIHKTQITDTIYIIRFGSSMIELYAPTQTGDLLLQVADIQGNGISLRNNMKVGMSQPELMNKLKNFDVRILQTNAEIVATSISTDGAPAAIRFLLKNGKVSRIRYEGYVD</sequence>
<dbReference type="EMBL" id="VRTY01000059">
    <property type="protein sequence ID" value="TXK37575.1"/>
    <property type="molecule type" value="Genomic_DNA"/>
</dbReference>
<organism evidence="2 3">
    <name type="scientific">Pontibacter qinzhouensis</name>
    <dbReference type="NCBI Taxonomy" id="2603253"/>
    <lineage>
        <taxon>Bacteria</taxon>
        <taxon>Pseudomonadati</taxon>
        <taxon>Bacteroidota</taxon>
        <taxon>Cytophagia</taxon>
        <taxon>Cytophagales</taxon>
        <taxon>Hymenobacteraceae</taxon>
        <taxon>Pontibacter</taxon>
    </lineage>
</organism>
<evidence type="ECO:0000256" key="1">
    <source>
        <dbReference type="SAM" id="SignalP"/>
    </source>
</evidence>